<dbReference type="PANTHER" id="PTHR40590">
    <property type="entry name" value="CYTOPLASMIC PROTEIN-RELATED"/>
    <property type="match status" value="1"/>
</dbReference>
<reference evidence="2 3" key="1">
    <citation type="submission" date="2020-08" db="EMBL/GenBank/DDBJ databases">
        <title>Novel species isolated from subtropical streams in China.</title>
        <authorList>
            <person name="Lu H."/>
        </authorList>
    </citation>
    <scope>NUCLEOTIDE SEQUENCE [LARGE SCALE GENOMIC DNA]</scope>
    <source>
        <strain evidence="2 3">CY18W</strain>
    </source>
</reference>
<evidence type="ECO:0000313" key="2">
    <source>
        <dbReference type="EMBL" id="MBC3920397.1"/>
    </source>
</evidence>
<keyword evidence="1" id="KW-0732">Signal</keyword>
<dbReference type="InterPro" id="IPR047111">
    <property type="entry name" value="YbaP-like"/>
</dbReference>
<feature type="chain" id="PRO_5046934052" evidence="1">
    <location>
        <begin position="32"/>
        <end position="320"/>
    </location>
</feature>
<dbReference type="CDD" id="cd14789">
    <property type="entry name" value="Tiki"/>
    <property type="match status" value="1"/>
</dbReference>
<evidence type="ECO:0000256" key="1">
    <source>
        <dbReference type="SAM" id="SignalP"/>
    </source>
</evidence>
<organism evidence="2 3">
    <name type="scientific">Undibacterium hunanense</name>
    <dbReference type="NCBI Taxonomy" id="2762292"/>
    <lineage>
        <taxon>Bacteria</taxon>
        <taxon>Pseudomonadati</taxon>
        <taxon>Pseudomonadota</taxon>
        <taxon>Betaproteobacteria</taxon>
        <taxon>Burkholderiales</taxon>
        <taxon>Oxalobacteraceae</taxon>
        <taxon>Undibacterium</taxon>
    </lineage>
</organism>
<dbReference type="PANTHER" id="PTHR40590:SF1">
    <property type="entry name" value="CYTOPLASMIC PROTEIN"/>
    <property type="match status" value="1"/>
</dbReference>
<sequence>MKKLKEIMKLLNITARFFAALTIFCFVLAHAQANDNTPLYRVKKSEKTMYLLASAHMLSQDDYPLSKKLPEALKSSDVLVVEAKGSFLSQENFPIVEELLKLPLGKGAADYVGKQEFEYALSLVNPQFFKYKDSLLDVVKKSHPYLLTILIENSTPSPLEFIPAIGIDRYMLDLAAKKGMRIEELEGVKHNSMSYLKMLSENEVKSMLTGVVKLNQSQELRVRLGTNAKQMLQAYREGDLKKLSDLEFNACSNILNYPLTYCKTIFTARNNFMTQKIEEYFQKTETYLVVLGCSHFVGNDGVLDGLRKKGYQIDIFQQNK</sequence>
<protein>
    <submittedName>
        <fullName evidence="2">TraB/GumN family protein</fullName>
    </submittedName>
</protein>
<name>A0ABR6ZX14_9BURK</name>
<evidence type="ECO:0000313" key="3">
    <source>
        <dbReference type="Proteomes" id="UP000650424"/>
    </source>
</evidence>
<comment type="caution">
    <text evidence="2">The sequence shown here is derived from an EMBL/GenBank/DDBJ whole genome shotgun (WGS) entry which is preliminary data.</text>
</comment>
<feature type="signal peptide" evidence="1">
    <location>
        <begin position="1"/>
        <end position="31"/>
    </location>
</feature>
<accession>A0ABR6ZX14</accession>
<dbReference type="RefSeq" id="WP_186949900.1">
    <property type="nucleotide sequence ID" value="NZ_JACOGF010000015.1"/>
</dbReference>
<dbReference type="Proteomes" id="UP000650424">
    <property type="component" value="Unassembled WGS sequence"/>
</dbReference>
<proteinExistence type="predicted"/>
<dbReference type="InterPro" id="IPR002816">
    <property type="entry name" value="TraB/PrgY/GumN_fam"/>
</dbReference>
<dbReference type="Pfam" id="PF01963">
    <property type="entry name" value="TraB_PrgY_gumN"/>
    <property type="match status" value="1"/>
</dbReference>
<gene>
    <name evidence="2" type="ORF">H8L32_23235</name>
</gene>
<keyword evidence="3" id="KW-1185">Reference proteome</keyword>
<dbReference type="EMBL" id="JACOGF010000015">
    <property type="protein sequence ID" value="MBC3920397.1"/>
    <property type="molecule type" value="Genomic_DNA"/>
</dbReference>